<dbReference type="Proteomes" id="UP000798662">
    <property type="component" value="Chromosome 2"/>
</dbReference>
<evidence type="ECO:0000313" key="2">
    <source>
        <dbReference type="Proteomes" id="UP000798662"/>
    </source>
</evidence>
<comment type="caution">
    <text evidence="1">The sequence shown here is derived from an EMBL/GenBank/DDBJ whole genome shotgun (WGS) entry which is preliminary data.</text>
</comment>
<name>A0ACC3C198_PYRYE</name>
<reference evidence="1" key="1">
    <citation type="submission" date="2019-11" db="EMBL/GenBank/DDBJ databases">
        <title>Nori genome reveals adaptations in red seaweeds to the harsh intertidal environment.</title>
        <authorList>
            <person name="Wang D."/>
            <person name="Mao Y."/>
        </authorList>
    </citation>
    <scope>NUCLEOTIDE SEQUENCE</scope>
    <source>
        <tissue evidence="1">Gametophyte</tissue>
    </source>
</reference>
<dbReference type="EMBL" id="CM020619">
    <property type="protein sequence ID" value="KAK1863927.1"/>
    <property type="molecule type" value="Genomic_DNA"/>
</dbReference>
<organism evidence="1 2">
    <name type="scientific">Pyropia yezoensis</name>
    <name type="common">Susabi-nori</name>
    <name type="synonym">Porphyra yezoensis</name>
    <dbReference type="NCBI Taxonomy" id="2788"/>
    <lineage>
        <taxon>Eukaryota</taxon>
        <taxon>Rhodophyta</taxon>
        <taxon>Bangiophyceae</taxon>
        <taxon>Bangiales</taxon>
        <taxon>Bangiaceae</taxon>
        <taxon>Pyropia</taxon>
    </lineage>
</organism>
<sequence length="318" mass="33678">MAGRVPPFGATSSSKSDTVSIALGAPTPSAASRPPISFSSSMGIMPVGGSPSAVGGLSGRGGSGVSRSSSRLPEYVRRLGSYAAMDTDFALWQMVHLVFAPSRVWRMAKFHRQTKGQWARDDPAFVAILIYFMTVTAIAHALAFHLTGTSFLLLSLTFPLLHLLAAGAAVATATTHYLRATLPPPPAHSHTPVPTAADIEWLYAFDVHCNAFFPAFLTIYVVQYFLLPLFLGGGGAAAAATRAGSSAVVRWAGNSLWLGAWGAYVYGTFLGWEAVGLERATDFLWGGVLGAGVWLLGGLLGGDAVRLWCRWIMGVSMR</sequence>
<keyword evidence="2" id="KW-1185">Reference proteome</keyword>
<accession>A0ACC3C198</accession>
<protein>
    <submittedName>
        <fullName evidence="1">Uncharacterized protein</fullName>
    </submittedName>
</protein>
<evidence type="ECO:0000313" key="1">
    <source>
        <dbReference type="EMBL" id="KAK1863927.1"/>
    </source>
</evidence>
<gene>
    <name evidence="1" type="ORF">I4F81_006480</name>
</gene>
<proteinExistence type="predicted"/>